<keyword evidence="3" id="KW-1185">Reference proteome</keyword>
<evidence type="ECO:0000313" key="3">
    <source>
        <dbReference type="Proteomes" id="UP000676967"/>
    </source>
</evidence>
<accession>A0ABM7LLQ0</accession>
<name>A0ABM7LLQ0_9ACTN</name>
<feature type="compositionally biased region" description="Basic and acidic residues" evidence="1">
    <location>
        <begin position="12"/>
        <end position="21"/>
    </location>
</feature>
<dbReference type="Proteomes" id="UP000676967">
    <property type="component" value="Chromosome"/>
</dbReference>
<reference evidence="2 3" key="1">
    <citation type="submission" date="2020-08" db="EMBL/GenBank/DDBJ databases">
        <title>Whole genome shotgun sequence of Actinoplanes ianthinogenes NBRC 13996.</title>
        <authorList>
            <person name="Komaki H."/>
            <person name="Tamura T."/>
        </authorList>
    </citation>
    <scope>NUCLEOTIDE SEQUENCE [LARGE SCALE GENOMIC DNA]</scope>
    <source>
        <strain evidence="2 3">NBRC 13996</strain>
    </source>
</reference>
<protein>
    <submittedName>
        <fullName evidence="2">Uncharacterized protein</fullName>
    </submittedName>
</protein>
<organism evidence="2 3">
    <name type="scientific">Actinoplanes ianthinogenes</name>
    <dbReference type="NCBI Taxonomy" id="122358"/>
    <lineage>
        <taxon>Bacteria</taxon>
        <taxon>Bacillati</taxon>
        <taxon>Actinomycetota</taxon>
        <taxon>Actinomycetes</taxon>
        <taxon>Micromonosporales</taxon>
        <taxon>Micromonosporaceae</taxon>
        <taxon>Actinoplanes</taxon>
    </lineage>
</organism>
<feature type="region of interest" description="Disordered" evidence="1">
    <location>
        <begin position="1"/>
        <end position="21"/>
    </location>
</feature>
<proteinExistence type="predicted"/>
<evidence type="ECO:0000256" key="1">
    <source>
        <dbReference type="SAM" id="MobiDB-lite"/>
    </source>
</evidence>
<dbReference type="EMBL" id="AP023356">
    <property type="protein sequence ID" value="BCJ40186.1"/>
    <property type="molecule type" value="Genomic_DNA"/>
</dbReference>
<gene>
    <name evidence="2" type="ORF">Aiant_08430</name>
</gene>
<sequence length="100" mass="10946">MLPGLAGCGLPEKSDLGGDWAADSKRVRAGSDWGHRLAVTGGRSHNQRRRGLARRPRPPTAWPGTPTPTNDGMAWHADPDQRRHGLACRPRPAAGRDRRR</sequence>
<evidence type="ECO:0000313" key="2">
    <source>
        <dbReference type="EMBL" id="BCJ40186.1"/>
    </source>
</evidence>
<feature type="compositionally biased region" description="Basic residues" evidence="1">
    <location>
        <begin position="45"/>
        <end position="57"/>
    </location>
</feature>
<feature type="region of interest" description="Disordered" evidence="1">
    <location>
        <begin position="33"/>
        <end position="100"/>
    </location>
</feature>